<keyword evidence="1" id="KW-0378">Hydrolase</keyword>
<keyword evidence="5" id="KW-1185">Reference proteome</keyword>
<dbReference type="NCBIfam" id="TIGR01891">
    <property type="entry name" value="amidohydrolases"/>
    <property type="match status" value="1"/>
</dbReference>
<evidence type="ECO:0000256" key="1">
    <source>
        <dbReference type="ARBA" id="ARBA00022801"/>
    </source>
</evidence>
<comment type="cofactor">
    <cofactor evidence="2">
        <name>Mn(2+)</name>
        <dbReference type="ChEBI" id="CHEBI:29035"/>
    </cofactor>
    <text evidence="2">The Mn(2+) ion enhances activity.</text>
</comment>
<feature type="binding site" evidence="2">
    <location>
        <position position="362"/>
    </location>
    <ligand>
        <name>Mn(2+)</name>
        <dbReference type="ChEBI" id="CHEBI:29035"/>
        <label>2</label>
    </ligand>
</feature>
<dbReference type="AlphaFoldDB" id="A0A9X4AKR9"/>
<evidence type="ECO:0000313" key="4">
    <source>
        <dbReference type="EMBL" id="MDC3423401.1"/>
    </source>
</evidence>
<dbReference type="InterPro" id="IPR011650">
    <property type="entry name" value="Peptidase_M20_dimer"/>
</dbReference>
<comment type="caution">
    <text evidence="4">The sequence shown here is derived from an EMBL/GenBank/DDBJ whole genome shotgun (WGS) entry which is preliminary data.</text>
</comment>
<dbReference type="CDD" id="cd03886">
    <property type="entry name" value="M20_Acy1"/>
    <property type="match status" value="1"/>
</dbReference>
<sequence length="393" mass="43052">MNTLRIQAEKDKDTLINWRRKLHQHPEIGLEEFETSKFVQEQLKGLGLEDVQVIAKTGVVGLLKGEEPGPTVALRADMDALPIQDEKTVEYASKREGKAHLCGHDGHTTMLLGAVKILLATPPKRGNVKFIFQPGEEGYFGAEKMIENGALENPKVDAIAGLHVNPMVPTGHVTCSPKEVCAAADFFDLEIKGQGGHAAHPHLSTDSITIATEVISSLQQIVSRQLDPITSTVLTIGQIHGGTVNNAIASSVKIGGTVRTLDPDIRKTMKDRMEKIIKGITEGFGATYQFDYHYFYPQLINTASLIPTLKKSVEDVLGLEGYSVAKPSMGGEDFSFYIQKIPGVFFRLGVRNEDKNAVYPLHHPKFDLDEDALPYGASCLAQYALNYLNDSTL</sequence>
<name>A0A9X4AKR9_9BACI</name>
<evidence type="ECO:0000256" key="2">
    <source>
        <dbReference type="PIRSR" id="PIRSR005962-1"/>
    </source>
</evidence>
<dbReference type="SUPFAM" id="SSF55031">
    <property type="entry name" value="Bacterial exopeptidase dimerisation domain"/>
    <property type="match status" value="1"/>
</dbReference>
<evidence type="ECO:0000313" key="5">
    <source>
        <dbReference type="Proteomes" id="UP001145050"/>
    </source>
</evidence>
<accession>A0A9X4AKR9</accession>
<dbReference type="Gene3D" id="3.30.70.360">
    <property type="match status" value="1"/>
</dbReference>
<dbReference type="PANTHER" id="PTHR11014:SF63">
    <property type="entry name" value="METALLOPEPTIDASE, PUTATIVE (AFU_ORTHOLOGUE AFUA_6G09600)-RELATED"/>
    <property type="match status" value="1"/>
</dbReference>
<feature type="binding site" evidence="2">
    <location>
        <position position="102"/>
    </location>
    <ligand>
        <name>Mn(2+)</name>
        <dbReference type="ChEBI" id="CHEBI:29035"/>
        <label>2</label>
    </ligand>
</feature>
<keyword evidence="2" id="KW-0479">Metal-binding</keyword>
<dbReference type="RefSeq" id="WP_272435090.1">
    <property type="nucleotide sequence ID" value="NZ_JAMQKB010000001.1"/>
</dbReference>
<reference evidence="4" key="1">
    <citation type="submission" date="2022-06" db="EMBL/GenBank/DDBJ databases">
        <title>Aquibacillus sp. a new bacterium isolated from soil saline samples.</title>
        <authorList>
            <person name="Galisteo C."/>
            <person name="De La Haba R."/>
            <person name="Sanchez-Porro C."/>
            <person name="Ventosa A."/>
        </authorList>
    </citation>
    <scope>NUCLEOTIDE SEQUENCE</scope>
    <source>
        <strain evidence="4">3ASR75-11</strain>
    </source>
</reference>
<dbReference type="Gene3D" id="3.40.630.10">
    <property type="entry name" value="Zn peptidases"/>
    <property type="match status" value="1"/>
</dbReference>
<dbReference type="InterPro" id="IPR036264">
    <property type="entry name" value="Bact_exopeptidase_dim_dom"/>
</dbReference>
<dbReference type="PIRSF" id="PIRSF005962">
    <property type="entry name" value="Pept_M20D_amidohydro"/>
    <property type="match status" value="1"/>
</dbReference>
<dbReference type="PANTHER" id="PTHR11014">
    <property type="entry name" value="PEPTIDASE M20 FAMILY MEMBER"/>
    <property type="match status" value="1"/>
</dbReference>
<proteinExistence type="predicted"/>
<organism evidence="4 5">
    <name type="scientific">Terrihalobacillus insolitus</name>
    <dbReference type="NCBI Taxonomy" id="2950438"/>
    <lineage>
        <taxon>Bacteria</taxon>
        <taxon>Bacillati</taxon>
        <taxon>Bacillota</taxon>
        <taxon>Bacilli</taxon>
        <taxon>Bacillales</taxon>
        <taxon>Bacillaceae</taxon>
        <taxon>Terrihalobacillus</taxon>
    </lineage>
</organism>
<dbReference type="EMBL" id="JAMQKB010000001">
    <property type="protein sequence ID" value="MDC3423401.1"/>
    <property type="molecule type" value="Genomic_DNA"/>
</dbReference>
<dbReference type="SUPFAM" id="SSF53187">
    <property type="entry name" value="Zn-dependent exopeptidases"/>
    <property type="match status" value="1"/>
</dbReference>
<dbReference type="InterPro" id="IPR017439">
    <property type="entry name" value="Amidohydrolase"/>
</dbReference>
<dbReference type="FunFam" id="3.30.70.360:FF:000001">
    <property type="entry name" value="N-acetyldiaminopimelate deacetylase"/>
    <property type="match status" value="1"/>
</dbReference>
<dbReference type="GO" id="GO:0019877">
    <property type="term" value="P:diaminopimelate biosynthetic process"/>
    <property type="evidence" value="ECO:0007669"/>
    <property type="project" value="UniProtKB-ARBA"/>
</dbReference>
<feature type="binding site" evidence="2">
    <location>
        <position position="137"/>
    </location>
    <ligand>
        <name>Mn(2+)</name>
        <dbReference type="ChEBI" id="CHEBI:29035"/>
        <label>2</label>
    </ligand>
</feature>
<dbReference type="InterPro" id="IPR002933">
    <property type="entry name" value="Peptidase_M20"/>
</dbReference>
<dbReference type="GO" id="GO:0046872">
    <property type="term" value="F:metal ion binding"/>
    <property type="evidence" value="ECO:0007669"/>
    <property type="project" value="UniProtKB-KW"/>
</dbReference>
<gene>
    <name evidence="4" type="ORF">NC797_02625</name>
</gene>
<feature type="binding site" evidence="2">
    <location>
        <position position="104"/>
    </location>
    <ligand>
        <name>Mn(2+)</name>
        <dbReference type="ChEBI" id="CHEBI:29035"/>
        <label>2</label>
    </ligand>
</feature>
<feature type="domain" description="Peptidase M20 dimerisation" evidence="3">
    <location>
        <begin position="187"/>
        <end position="278"/>
    </location>
</feature>
<evidence type="ECO:0000259" key="3">
    <source>
        <dbReference type="Pfam" id="PF07687"/>
    </source>
</evidence>
<protein>
    <submittedName>
        <fullName evidence="4">M20 family metallopeptidase</fullName>
    </submittedName>
</protein>
<dbReference type="Pfam" id="PF07687">
    <property type="entry name" value="M20_dimer"/>
    <property type="match status" value="1"/>
</dbReference>
<feature type="binding site" evidence="2">
    <location>
        <position position="163"/>
    </location>
    <ligand>
        <name>Mn(2+)</name>
        <dbReference type="ChEBI" id="CHEBI:29035"/>
        <label>2</label>
    </ligand>
</feature>
<keyword evidence="2" id="KW-0464">Manganese</keyword>
<dbReference type="Pfam" id="PF01546">
    <property type="entry name" value="Peptidase_M20"/>
    <property type="match status" value="1"/>
</dbReference>
<dbReference type="GO" id="GO:0050118">
    <property type="term" value="F:N-acetyldiaminopimelate deacetylase activity"/>
    <property type="evidence" value="ECO:0007669"/>
    <property type="project" value="UniProtKB-ARBA"/>
</dbReference>
<dbReference type="Proteomes" id="UP001145050">
    <property type="component" value="Unassembled WGS sequence"/>
</dbReference>